<accession>A0A814LYI0</accession>
<sequence length="468" mass="53606">MSENIDQQIISSKIIKSDSFVSLKLSPNDWIIPSSSTISCIYFYDIQQWSLFKREANEIFMNVERLTSSLQLLLKFYPLLNGTFKVFDTDNQVSLEYEENRGGILFVSTLVNIPLSDLPVTVDKYTDTKKIPESLQLINSFQPDHLLHIRHTRFSCGSVALGISLNHQIADAHSYFQLIDHWRQLYRDDNYQPDVCHQRSFLEPTDEEIQQLQTSNPGFDNRRSLAYNEEIPNTSLPTKQTVVKVFRFSNDELQRMKSNATAHLSSDIHYLSTFEVLTAHLFQHVMLARYHSALSTSLQSKLYISTNTRSRLVQPTIPTSYFGNAIMLSYSEMMLNDVLNVDSLSSIAGRAHKSIEENTSYDIRTTLAWIVCQKDKAKIRPTWHSETTDFTISAWNKMGMYTGSEFESGVCACRIILPPDVNFNGAAILLSTEEDDGSIDVFLGLEVNEMDRLEKNSDFRKYSLKSNR</sequence>
<evidence type="ECO:0000313" key="2">
    <source>
        <dbReference type="EMBL" id="CAF1070162.1"/>
    </source>
</evidence>
<dbReference type="Gene3D" id="3.30.559.10">
    <property type="entry name" value="Chloramphenicol acetyltransferase-like domain"/>
    <property type="match status" value="2"/>
</dbReference>
<dbReference type="GO" id="GO:0016740">
    <property type="term" value="F:transferase activity"/>
    <property type="evidence" value="ECO:0007669"/>
    <property type="project" value="UniProtKB-KW"/>
</dbReference>
<evidence type="ECO:0000256" key="1">
    <source>
        <dbReference type="ARBA" id="ARBA00022679"/>
    </source>
</evidence>
<dbReference type="Proteomes" id="UP000663828">
    <property type="component" value="Unassembled WGS sequence"/>
</dbReference>
<dbReference type="Pfam" id="PF02458">
    <property type="entry name" value="Transferase"/>
    <property type="match status" value="1"/>
</dbReference>
<evidence type="ECO:0008006" key="4">
    <source>
        <dbReference type="Google" id="ProtNLM"/>
    </source>
</evidence>
<evidence type="ECO:0000313" key="3">
    <source>
        <dbReference type="Proteomes" id="UP000663828"/>
    </source>
</evidence>
<proteinExistence type="predicted"/>
<organism evidence="2 3">
    <name type="scientific">Adineta ricciae</name>
    <name type="common">Rotifer</name>
    <dbReference type="NCBI Taxonomy" id="249248"/>
    <lineage>
        <taxon>Eukaryota</taxon>
        <taxon>Metazoa</taxon>
        <taxon>Spiralia</taxon>
        <taxon>Gnathifera</taxon>
        <taxon>Rotifera</taxon>
        <taxon>Eurotatoria</taxon>
        <taxon>Bdelloidea</taxon>
        <taxon>Adinetida</taxon>
        <taxon>Adinetidae</taxon>
        <taxon>Adineta</taxon>
    </lineage>
</organism>
<dbReference type="InterPro" id="IPR051283">
    <property type="entry name" value="Sec_Metabolite_Acyltrans"/>
</dbReference>
<dbReference type="PANTHER" id="PTHR31896">
    <property type="entry name" value="FAMILY REGULATORY PROTEIN, PUTATIVE (AFU_ORTHOLOGUE AFUA_3G14730)-RELATED"/>
    <property type="match status" value="1"/>
</dbReference>
<name>A0A814LYI0_ADIRI</name>
<protein>
    <recommendedName>
        <fullName evidence="4">Transferase</fullName>
    </recommendedName>
</protein>
<keyword evidence="1" id="KW-0808">Transferase</keyword>
<dbReference type="AlphaFoldDB" id="A0A814LYI0"/>
<dbReference type="PANTHER" id="PTHR31896:SF64">
    <property type="entry name" value="TRICHOTHECENE 3-O-ACETYLTRANSFERASE"/>
    <property type="match status" value="1"/>
</dbReference>
<keyword evidence="3" id="KW-1185">Reference proteome</keyword>
<dbReference type="EMBL" id="CAJNOR010001076">
    <property type="protein sequence ID" value="CAF1070162.1"/>
    <property type="molecule type" value="Genomic_DNA"/>
</dbReference>
<dbReference type="InterPro" id="IPR023213">
    <property type="entry name" value="CAT-like_dom_sf"/>
</dbReference>
<gene>
    <name evidence="2" type="ORF">XAT740_LOCUS16765</name>
</gene>
<comment type="caution">
    <text evidence="2">The sequence shown here is derived from an EMBL/GenBank/DDBJ whole genome shotgun (WGS) entry which is preliminary data.</text>
</comment>
<dbReference type="SUPFAM" id="SSF52777">
    <property type="entry name" value="CoA-dependent acyltransferases"/>
    <property type="match status" value="1"/>
</dbReference>
<reference evidence="2" key="1">
    <citation type="submission" date="2021-02" db="EMBL/GenBank/DDBJ databases">
        <authorList>
            <person name="Nowell W R."/>
        </authorList>
    </citation>
    <scope>NUCLEOTIDE SEQUENCE</scope>
</reference>